<dbReference type="InterPro" id="IPR036770">
    <property type="entry name" value="Ankyrin_rpt-contain_sf"/>
</dbReference>
<proteinExistence type="predicted"/>
<evidence type="ECO:0000313" key="1">
    <source>
        <dbReference type="EMBL" id="KAK8833907.1"/>
    </source>
</evidence>
<accession>A0ABR2GJU7</accession>
<dbReference type="InterPro" id="IPR026906">
    <property type="entry name" value="LRR_5"/>
</dbReference>
<reference evidence="1 2" key="1">
    <citation type="submission" date="2024-04" db="EMBL/GenBank/DDBJ databases">
        <title>Tritrichomonas musculus Genome.</title>
        <authorList>
            <person name="Alves-Ferreira E."/>
            <person name="Grigg M."/>
            <person name="Lorenzi H."/>
            <person name="Galac M."/>
        </authorList>
    </citation>
    <scope>NUCLEOTIDE SEQUENCE [LARGE SCALE GENOMIC DNA]</scope>
    <source>
        <strain evidence="1 2">EAF2021</strain>
    </source>
</reference>
<sequence>MKPFLDSKLREEIEKEIQSDYEEKREIGENDSYLCEMIRSDLIDQFISFVNQQNIFLESKIKPSIFETNSYLIGKEITLIEYAAFFGSCQIFKYLYLNKVRTNRSLWFFAIHSDNPEMVHLLEVSEIRPEYNSYQKVIEESIKCHHNEMANYFLINHLNDKNENFRFISFRYYNYCYFPSYFYDYMFIYNLCPAEKNNIEIINLLFQKEDIEIGTKCFQQCKKLTEITIPSTITEIGDFAFYECSSLKKVVIPSSVTDLGNQSFFICPSLTEITIPSSVTRIGVSLFSGCSSLRQVIIPPSIKTIEKCAFFQCTSLENVTIPSSVVTIGNNAFSGCSSLKDLTIPSSVTSIGESAFKNCSLLCQLSLPSSISAINISTFSCCLSIKEITIPNSVSSVEKFAFFCCSALKKIDIPSSVKSIGESAFDGCTSLTEAFIPNSVTFFGDLIFNRCISLNKLTIPFDADIKAIGIDNHVNVIRVMRPFSIEI</sequence>
<dbReference type="Pfam" id="PF13306">
    <property type="entry name" value="LRR_5"/>
    <property type="match status" value="1"/>
</dbReference>
<dbReference type="Proteomes" id="UP001470230">
    <property type="component" value="Unassembled WGS sequence"/>
</dbReference>
<dbReference type="PANTHER" id="PTHR45661:SF3">
    <property type="entry name" value="IG-LIKE DOMAIN-CONTAINING PROTEIN"/>
    <property type="match status" value="1"/>
</dbReference>
<organism evidence="1 2">
    <name type="scientific">Tritrichomonas musculus</name>
    <dbReference type="NCBI Taxonomy" id="1915356"/>
    <lineage>
        <taxon>Eukaryota</taxon>
        <taxon>Metamonada</taxon>
        <taxon>Parabasalia</taxon>
        <taxon>Tritrichomonadida</taxon>
        <taxon>Tritrichomonadidae</taxon>
        <taxon>Tritrichomonas</taxon>
    </lineage>
</organism>
<dbReference type="InterPro" id="IPR053139">
    <property type="entry name" value="Surface_bspA-like"/>
</dbReference>
<dbReference type="PANTHER" id="PTHR45661">
    <property type="entry name" value="SURFACE ANTIGEN"/>
    <property type="match status" value="1"/>
</dbReference>
<dbReference type="SUPFAM" id="SSF48403">
    <property type="entry name" value="Ankyrin repeat"/>
    <property type="match status" value="1"/>
</dbReference>
<evidence type="ECO:0008006" key="3">
    <source>
        <dbReference type="Google" id="ProtNLM"/>
    </source>
</evidence>
<protein>
    <recommendedName>
        <fullName evidence="3">Surface antigen BspA-like protein</fullName>
    </recommendedName>
</protein>
<dbReference type="InterPro" id="IPR032675">
    <property type="entry name" value="LRR_dom_sf"/>
</dbReference>
<comment type="caution">
    <text evidence="1">The sequence shown here is derived from an EMBL/GenBank/DDBJ whole genome shotgun (WGS) entry which is preliminary data.</text>
</comment>
<evidence type="ECO:0000313" key="2">
    <source>
        <dbReference type="Proteomes" id="UP001470230"/>
    </source>
</evidence>
<dbReference type="SUPFAM" id="SSF52058">
    <property type="entry name" value="L domain-like"/>
    <property type="match status" value="1"/>
</dbReference>
<dbReference type="EMBL" id="JAPFFF010000602">
    <property type="protein sequence ID" value="KAK8833907.1"/>
    <property type="molecule type" value="Genomic_DNA"/>
</dbReference>
<gene>
    <name evidence="1" type="ORF">M9Y10_039926</name>
</gene>
<name>A0ABR2GJU7_9EUKA</name>
<keyword evidence="2" id="KW-1185">Reference proteome</keyword>
<dbReference type="Gene3D" id="3.80.10.10">
    <property type="entry name" value="Ribonuclease Inhibitor"/>
    <property type="match status" value="2"/>
</dbReference>